<dbReference type="EC" id="4.1.1.1" evidence="4"/>
<gene>
    <name evidence="17" type="ORF">PV06_01333</name>
</gene>
<dbReference type="OrthoDB" id="308383at2759"/>
<evidence type="ECO:0000256" key="13">
    <source>
        <dbReference type="SAM" id="MobiDB-lite"/>
    </source>
</evidence>
<evidence type="ECO:0000256" key="6">
    <source>
        <dbReference type="ARBA" id="ARBA00022723"/>
    </source>
</evidence>
<dbReference type="CDD" id="cd02005">
    <property type="entry name" value="TPP_PDC_IPDC"/>
    <property type="match status" value="1"/>
</dbReference>
<keyword evidence="6 11" id="KW-0479">Metal-binding</keyword>
<dbReference type="InterPro" id="IPR047213">
    <property type="entry name" value="TPP_PYR_PDC_IPDC-like"/>
</dbReference>
<sequence length="585" mass="64841">MSGSTVPMGQYLFRRIKELGTEHILGVPGDFNLTLLDEIYNVPGLKWIGCCNELNGAYAADGYTRIKGAPGVLITTYAVGELSAMNGVAGAYAEHAGMIHIVGMPARAMQKARVMLHHTMEPNMDHAIYIKMADPIRKDHAYLMEDNTMADDIDRVIVSCMHSRLPVYIYVPTDVVSVQLDAKRLETPLDLTLRNPDAKTEDQIVQKILSSVATASNPSILADVLAIRHGGLDLTKKLAQITHFPSFSTPLSKGVIDETASYYYGLYNGQASFPGVAEAVEKSDLVINLGPLLSDSNTGGFTRQIKDENLVRLGHDFVQIKGEKYDGYHFLPILRRLVAELEKQPQKYNLPRPQNGQKVPPPVLNDSKSGQLKQSFVWQRLGRFLKDNDIVLAESGTAQFGMPDATFPPNARYITQIFWSSIGYTVGSCLGALVAAKEMKYPGRVVLIVGEGSMQMTVQEIGTYLRYGFKPIIFVINNNGYAIERAIHGPEQGYNDVSMLWDHQKMLEFFGAREETGIKAKSRAAKTVEDLEAVLNDKDFGSGEMVQLCEIFMDTFDYPWRLSKQLEIARARMKQEAAKSNVTAG</sequence>
<proteinExistence type="inferred from homology"/>
<keyword evidence="7" id="KW-0210">Decarboxylase</keyword>
<feature type="domain" description="Thiamine pyrophosphate enzyme TPP-binding" evidence="15">
    <location>
        <begin position="406"/>
        <end position="535"/>
    </location>
</feature>
<dbReference type="STRING" id="215243.A0A0D2CFS1"/>
<evidence type="ECO:0000256" key="11">
    <source>
        <dbReference type="PIRSR" id="PIRSR036565-2"/>
    </source>
</evidence>
<dbReference type="FunFam" id="3.40.50.970:FF:000024">
    <property type="entry name" value="Pyruvate decarboxylase isozyme"/>
    <property type="match status" value="1"/>
</dbReference>
<evidence type="ECO:0000256" key="5">
    <source>
        <dbReference type="ARBA" id="ARBA00014422"/>
    </source>
</evidence>
<organism evidence="17 18">
    <name type="scientific">Exophiala oligosperma</name>
    <dbReference type="NCBI Taxonomy" id="215243"/>
    <lineage>
        <taxon>Eukaryota</taxon>
        <taxon>Fungi</taxon>
        <taxon>Dikarya</taxon>
        <taxon>Ascomycota</taxon>
        <taxon>Pezizomycotina</taxon>
        <taxon>Eurotiomycetes</taxon>
        <taxon>Chaetothyriomycetidae</taxon>
        <taxon>Chaetothyriales</taxon>
        <taxon>Herpotrichiellaceae</taxon>
        <taxon>Exophiala</taxon>
    </lineage>
</organism>
<feature type="domain" description="Thiamine pyrophosphate enzyme N-terminal TPP-binding" evidence="16">
    <location>
        <begin position="9"/>
        <end position="126"/>
    </location>
</feature>
<dbReference type="SUPFAM" id="SSF52467">
    <property type="entry name" value="DHS-like NAD/FAD-binding domain"/>
    <property type="match status" value="1"/>
</dbReference>
<dbReference type="GO" id="GO:0004737">
    <property type="term" value="F:pyruvate decarboxylase activity"/>
    <property type="evidence" value="ECO:0007669"/>
    <property type="project" value="UniProtKB-EC"/>
</dbReference>
<feature type="binding site" evidence="11">
    <location>
        <position position="478"/>
    </location>
    <ligand>
        <name>Mg(2+)</name>
        <dbReference type="ChEBI" id="CHEBI:18420"/>
    </ligand>
</feature>
<comment type="cofactor">
    <cofactor evidence="2">
        <name>thiamine diphosphate</name>
        <dbReference type="ChEBI" id="CHEBI:58937"/>
    </cofactor>
</comment>
<dbReference type="GO" id="GO:0000949">
    <property type="term" value="P:aromatic amino acid family catabolic process to alcohol via Ehrlich pathway"/>
    <property type="evidence" value="ECO:0007669"/>
    <property type="project" value="TreeGrafter"/>
</dbReference>
<evidence type="ECO:0000256" key="10">
    <source>
        <dbReference type="ARBA" id="ARBA00023239"/>
    </source>
</evidence>
<keyword evidence="8 11" id="KW-0460">Magnesium</keyword>
<dbReference type="InterPro" id="IPR047214">
    <property type="entry name" value="TPP_PDC_IPDC"/>
</dbReference>
<dbReference type="EMBL" id="KN847332">
    <property type="protein sequence ID" value="KIW48767.1"/>
    <property type="molecule type" value="Genomic_DNA"/>
</dbReference>
<dbReference type="PANTHER" id="PTHR43452:SF3">
    <property type="entry name" value="TRANSAMINATED AMINO ACID DECARBOXYLASE"/>
    <property type="match status" value="1"/>
</dbReference>
<dbReference type="VEuPathDB" id="FungiDB:PV06_01333"/>
<evidence type="ECO:0000256" key="7">
    <source>
        <dbReference type="ARBA" id="ARBA00022793"/>
    </source>
</evidence>
<evidence type="ECO:0000256" key="1">
    <source>
        <dbReference type="ARBA" id="ARBA00001041"/>
    </source>
</evidence>
<dbReference type="PIRSF" id="PIRSF036565">
    <property type="entry name" value="Pyruvt_ip_decrb"/>
    <property type="match status" value="1"/>
</dbReference>
<dbReference type="InterPro" id="IPR029035">
    <property type="entry name" value="DHS-like_NAD/FAD-binding_dom"/>
</dbReference>
<dbReference type="GO" id="GO:0005634">
    <property type="term" value="C:nucleus"/>
    <property type="evidence" value="ECO:0007669"/>
    <property type="project" value="TreeGrafter"/>
</dbReference>
<dbReference type="GO" id="GO:0005829">
    <property type="term" value="C:cytosol"/>
    <property type="evidence" value="ECO:0007669"/>
    <property type="project" value="TreeGrafter"/>
</dbReference>
<dbReference type="Proteomes" id="UP000053342">
    <property type="component" value="Unassembled WGS sequence"/>
</dbReference>
<dbReference type="Gene3D" id="3.40.50.970">
    <property type="match status" value="2"/>
</dbReference>
<evidence type="ECO:0000259" key="16">
    <source>
        <dbReference type="Pfam" id="PF02776"/>
    </source>
</evidence>
<evidence type="ECO:0000256" key="4">
    <source>
        <dbReference type="ARBA" id="ARBA00013202"/>
    </source>
</evidence>
<evidence type="ECO:0000259" key="15">
    <source>
        <dbReference type="Pfam" id="PF02775"/>
    </source>
</evidence>
<dbReference type="Gene3D" id="3.40.50.1220">
    <property type="entry name" value="TPP-binding domain"/>
    <property type="match status" value="1"/>
</dbReference>
<feature type="domain" description="Thiamine pyrophosphate enzyme central" evidence="14">
    <location>
        <begin position="205"/>
        <end position="321"/>
    </location>
</feature>
<comment type="catalytic activity">
    <reaction evidence="1">
        <text>a 2-oxocarboxylate + H(+) = an aldehyde + CO2</text>
        <dbReference type="Rhea" id="RHEA:11628"/>
        <dbReference type="ChEBI" id="CHEBI:15378"/>
        <dbReference type="ChEBI" id="CHEBI:16526"/>
        <dbReference type="ChEBI" id="CHEBI:17478"/>
        <dbReference type="ChEBI" id="CHEBI:35179"/>
        <dbReference type="EC" id="4.1.1.1"/>
    </reaction>
</comment>
<dbReference type="InterPro" id="IPR011766">
    <property type="entry name" value="TPP_enzyme_TPP-bd"/>
</dbReference>
<dbReference type="CDD" id="cd07038">
    <property type="entry name" value="TPP_PYR_PDC_IPDC_like"/>
    <property type="match status" value="1"/>
</dbReference>
<dbReference type="InterPro" id="IPR029061">
    <property type="entry name" value="THDP-binding"/>
</dbReference>
<dbReference type="GO" id="GO:0000287">
    <property type="term" value="F:magnesium ion binding"/>
    <property type="evidence" value="ECO:0007669"/>
    <property type="project" value="InterPro"/>
</dbReference>
<dbReference type="AlphaFoldDB" id="A0A0D2CFS1"/>
<dbReference type="Pfam" id="PF02776">
    <property type="entry name" value="TPP_enzyme_N"/>
    <property type="match status" value="1"/>
</dbReference>
<dbReference type="RefSeq" id="XP_016268983.1">
    <property type="nucleotide sequence ID" value="XM_016401930.1"/>
</dbReference>
<keyword evidence="18" id="KW-1185">Reference proteome</keyword>
<dbReference type="FunFam" id="3.40.50.970:FF:000019">
    <property type="entry name" value="Pyruvate decarboxylase isozyme"/>
    <property type="match status" value="1"/>
</dbReference>
<evidence type="ECO:0000256" key="3">
    <source>
        <dbReference type="ARBA" id="ARBA00007812"/>
    </source>
</evidence>
<evidence type="ECO:0000313" key="18">
    <source>
        <dbReference type="Proteomes" id="UP000053342"/>
    </source>
</evidence>
<protein>
    <recommendedName>
        <fullName evidence="5">Pyruvate decarboxylase</fullName>
        <ecNumber evidence="4">4.1.1.1</ecNumber>
    </recommendedName>
</protein>
<evidence type="ECO:0000256" key="2">
    <source>
        <dbReference type="ARBA" id="ARBA00001964"/>
    </source>
</evidence>
<keyword evidence="10" id="KW-0456">Lyase</keyword>
<name>A0A0D2CFS1_9EURO</name>
<evidence type="ECO:0000256" key="9">
    <source>
        <dbReference type="ARBA" id="ARBA00023052"/>
    </source>
</evidence>
<accession>A0A0D2CFS1</accession>
<feature type="binding site" evidence="11">
    <location>
        <position position="480"/>
    </location>
    <ligand>
        <name>Mg(2+)</name>
        <dbReference type="ChEBI" id="CHEBI:18420"/>
    </ligand>
</feature>
<reference evidence="17 18" key="1">
    <citation type="submission" date="2015-01" db="EMBL/GenBank/DDBJ databases">
        <title>The Genome Sequence of Exophiala oligosperma CBS72588.</title>
        <authorList>
            <consortium name="The Broad Institute Genomics Platform"/>
            <person name="Cuomo C."/>
            <person name="de Hoog S."/>
            <person name="Gorbushina A."/>
            <person name="Stielow B."/>
            <person name="Teixiera M."/>
            <person name="Abouelleil A."/>
            <person name="Chapman S.B."/>
            <person name="Priest M."/>
            <person name="Young S.K."/>
            <person name="Wortman J."/>
            <person name="Nusbaum C."/>
            <person name="Birren B."/>
        </authorList>
    </citation>
    <scope>NUCLEOTIDE SEQUENCE [LARGE SCALE GENOMIC DNA]</scope>
    <source>
        <strain evidence="17 18">CBS 72588</strain>
    </source>
</reference>
<dbReference type="Pfam" id="PF00205">
    <property type="entry name" value="TPP_enzyme_M"/>
    <property type="match status" value="1"/>
</dbReference>
<dbReference type="InterPro" id="IPR012110">
    <property type="entry name" value="PDC/IPDC-like"/>
</dbReference>
<feature type="region of interest" description="Disordered" evidence="13">
    <location>
        <begin position="347"/>
        <end position="368"/>
    </location>
</feature>
<comment type="similarity">
    <text evidence="3 12">Belongs to the TPP enzyme family.</text>
</comment>
<evidence type="ECO:0000259" key="14">
    <source>
        <dbReference type="Pfam" id="PF00205"/>
    </source>
</evidence>
<evidence type="ECO:0000313" key="17">
    <source>
        <dbReference type="EMBL" id="KIW48767.1"/>
    </source>
</evidence>
<keyword evidence="9 12" id="KW-0786">Thiamine pyrophosphate</keyword>
<dbReference type="PANTHER" id="PTHR43452">
    <property type="entry name" value="PYRUVATE DECARBOXYLASE"/>
    <property type="match status" value="1"/>
</dbReference>
<dbReference type="InterPro" id="IPR012001">
    <property type="entry name" value="Thiamin_PyroP_enz_TPP-bd_dom"/>
</dbReference>
<evidence type="ECO:0000256" key="8">
    <source>
        <dbReference type="ARBA" id="ARBA00022842"/>
    </source>
</evidence>
<dbReference type="SUPFAM" id="SSF52518">
    <property type="entry name" value="Thiamin diphosphate-binding fold (THDP-binding)"/>
    <property type="match status" value="2"/>
</dbReference>
<evidence type="ECO:0000256" key="12">
    <source>
        <dbReference type="RuleBase" id="RU362132"/>
    </source>
</evidence>
<dbReference type="GO" id="GO:0030976">
    <property type="term" value="F:thiamine pyrophosphate binding"/>
    <property type="evidence" value="ECO:0007669"/>
    <property type="project" value="InterPro"/>
</dbReference>
<dbReference type="InterPro" id="IPR012000">
    <property type="entry name" value="Thiamin_PyroP_enz_cen_dom"/>
</dbReference>
<comment type="cofactor">
    <cofactor evidence="11">
        <name>Mg(2+)</name>
        <dbReference type="ChEBI" id="CHEBI:18420"/>
    </cofactor>
    <text evidence="11">Binds 1 Mg(2+) per subunit.</text>
</comment>
<dbReference type="GeneID" id="27353407"/>
<dbReference type="Pfam" id="PF02775">
    <property type="entry name" value="TPP_enzyme_C"/>
    <property type="match status" value="1"/>
</dbReference>
<dbReference type="HOGENOM" id="CLU_013748_0_2_1"/>